<evidence type="ECO:0000256" key="9">
    <source>
        <dbReference type="ARBA" id="ARBA00023235"/>
    </source>
</evidence>
<dbReference type="GO" id="GO:0004619">
    <property type="term" value="F:phosphoglycerate mutase activity"/>
    <property type="evidence" value="ECO:0007669"/>
    <property type="project" value="UniProtKB-UniRule"/>
</dbReference>
<dbReference type="Pfam" id="PF06415">
    <property type="entry name" value="iPGM_N"/>
    <property type="match status" value="1"/>
</dbReference>
<dbReference type="FunFam" id="3.40.1450.10:FF:000002">
    <property type="entry name" value="2,3-bisphosphoglycerate-independent phosphoglycerate mutase"/>
    <property type="match status" value="1"/>
</dbReference>
<dbReference type="GO" id="GO:0006096">
    <property type="term" value="P:glycolytic process"/>
    <property type="evidence" value="ECO:0007669"/>
    <property type="project" value="UniProtKB-UniRule"/>
</dbReference>
<accession>A0A2H0BRF2</accession>
<protein>
    <recommendedName>
        <fullName evidence="10">2,3-bisphosphoglycerate-independent phosphoglycerate mutase</fullName>
        <ecNumber evidence="10">5.4.2.12</ecNumber>
    </recommendedName>
</protein>
<dbReference type="PANTHER" id="PTHR31637:SF0">
    <property type="entry name" value="2,3-BISPHOSPHOGLYCERATE-INDEPENDENT PHOSPHOGLYCERATE MUTASE"/>
    <property type="match status" value="1"/>
</dbReference>
<keyword evidence="7" id="KW-0324">Glycolysis</keyword>
<comment type="catalytic activity">
    <reaction evidence="1">
        <text>(2R)-2-phosphoglycerate = (2R)-3-phosphoglycerate</text>
        <dbReference type="Rhea" id="RHEA:15901"/>
        <dbReference type="ChEBI" id="CHEBI:58272"/>
        <dbReference type="ChEBI" id="CHEBI:58289"/>
        <dbReference type="EC" id="5.4.2.12"/>
    </reaction>
</comment>
<dbReference type="InterPro" id="IPR006124">
    <property type="entry name" value="Metalloenzyme"/>
</dbReference>
<keyword evidence="8" id="KW-0464">Manganese</keyword>
<dbReference type="GO" id="GO:0006007">
    <property type="term" value="P:glucose catabolic process"/>
    <property type="evidence" value="ECO:0007669"/>
    <property type="project" value="InterPro"/>
</dbReference>
<feature type="domain" description="Metalloenzyme" evidence="11">
    <location>
        <begin position="15"/>
        <end position="408"/>
    </location>
</feature>
<dbReference type="SUPFAM" id="SSF64158">
    <property type="entry name" value="2,3-Bisphosphoglycerate-independent phosphoglycerate mutase, substrate-binding domain"/>
    <property type="match status" value="1"/>
</dbReference>
<proteinExistence type="inferred from homology"/>
<comment type="function">
    <text evidence="3">Catalyzes the interconversion of 2-phosphoglycerate and 3-phosphoglycerate.</text>
</comment>
<keyword evidence="6" id="KW-0479">Metal-binding</keyword>
<dbReference type="PANTHER" id="PTHR31637">
    <property type="entry name" value="2,3-BISPHOSPHOGLYCERATE-INDEPENDENT PHOSPHOGLYCERATE MUTASE"/>
    <property type="match status" value="1"/>
</dbReference>
<evidence type="ECO:0000256" key="7">
    <source>
        <dbReference type="ARBA" id="ARBA00023152"/>
    </source>
</evidence>
<evidence type="ECO:0000259" key="12">
    <source>
        <dbReference type="Pfam" id="PF06415"/>
    </source>
</evidence>
<feature type="non-terminal residue" evidence="13">
    <location>
        <position position="408"/>
    </location>
</feature>
<dbReference type="InterPro" id="IPR011258">
    <property type="entry name" value="BPG-indep_PGM_N"/>
</dbReference>
<dbReference type="GO" id="GO:0005829">
    <property type="term" value="C:cytosol"/>
    <property type="evidence" value="ECO:0007669"/>
    <property type="project" value="TreeGrafter"/>
</dbReference>
<dbReference type="InterPro" id="IPR005995">
    <property type="entry name" value="Pgm_bpd_ind"/>
</dbReference>
<dbReference type="NCBIfam" id="TIGR01307">
    <property type="entry name" value="pgm_bpd_ind"/>
    <property type="match status" value="1"/>
</dbReference>
<comment type="cofactor">
    <cofactor evidence="2">
        <name>Mn(2+)</name>
        <dbReference type="ChEBI" id="CHEBI:29035"/>
    </cofactor>
</comment>
<dbReference type="EC" id="5.4.2.12" evidence="10"/>
<dbReference type="Proteomes" id="UP000231581">
    <property type="component" value="Unassembled WGS sequence"/>
</dbReference>
<name>A0A2H0BRF2_9BACT</name>
<dbReference type="Gene3D" id="3.40.1450.10">
    <property type="entry name" value="BPG-independent phosphoglycerate mutase, domain B"/>
    <property type="match status" value="1"/>
</dbReference>
<reference evidence="13 14" key="1">
    <citation type="submission" date="2017-09" db="EMBL/GenBank/DDBJ databases">
        <title>Depth-based differentiation of microbial function through sediment-hosted aquifers and enrichment of novel symbionts in the deep terrestrial subsurface.</title>
        <authorList>
            <person name="Probst A.J."/>
            <person name="Ladd B."/>
            <person name="Jarett J.K."/>
            <person name="Geller-Mcgrath D.E."/>
            <person name="Sieber C.M."/>
            <person name="Emerson J.B."/>
            <person name="Anantharaman K."/>
            <person name="Thomas B.C."/>
            <person name="Malmstrom R."/>
            <person name="Stieglmeier M."/>
            <person name="Klingl A."/>
            <person name="Woyke T."/>
            <person name="Ryan C.M."/>
            <person name="Banfield J.F."/>
        </authorList>
    </citation>
    <scope>NUCLEOTIDE SEQUENCE [LARGE SCALE GENOMIC DNA]</scope>
    <source>
        <strain evidence="13">CG22_combo_CG10-13_8_21_14_all_47_17</strain>
    </source>
</reference>
<evidence type="ECO:0000256" key="10">
    <source>
        <dbReference type="NCBIfam" id="TIGR01307"/>
    </source>
</evidence>
<dbReference type="SUPFAM" id="SSF53649">
    <property type="entry name" value="Alkaline phosphatase-like"/>
    <property type="match status" value="1"/>
</dbReference>
<comment type="pathway">
    <text evidence="4">Carbohydrate degradation; glycolysis; pyruvate from D-glyceraldehyde 3-phosphate: step 3/5.</text>
</comment>
<evidence type="ECO:0000256" key="8">
    <source>
        <dbReference type="ARBA" id="ARBA00023211"/>
    </source>
</evidence>
<comment type="caution">
    <text evidence="13">The sequence shown here is derived from an EMBL/GenBank/DDBJ whole genome shotgun (WGS) entry which is preliminary data.</text>
</comment>
<dbReference type="Pfam" id="PF01676">
    <property type="entry name" value="Metalloenzyme"/>
    <property type="match status" value="1"/>
</dbReference>
<comment type="similarity">
    <text evidence="5">Belongs to the BPG-independent phosphoglycerate mutase family.</text>
</comment>
<evidence type="ECO:0000256" key="4">
    <source>
        <dbReference type="ARBA" id="ARBA00004798"/>
    </source>
</evidence>
<evidence type="ECO:0000256" key="5">
    <source>
        <dbReference type="ARBA" id="ARBA00008819"/>
    </source>
</evidence>
<dbReference type="GO" id="GO:0030145">
    <property type="term" value="F:manganese ion binding"/>
    <property type="evidence" value="ECO:0007669"/>
    <property type="project" value="InterPro"/>
</dbReference>
<evidence type="ECO:0000259" key="11">
    <source>
        <dbReference type="Pfam" id="PF01676"/>
    </source>
</evidence>
<dbReference type="Gene3D" id="3.40.720.10">
    <property type="entry name" value="Alkaline Phosphatase, subunit A"/>
    <property type="match status" value="1"/>
</dbReference>
<gene>
    <name evidence="13" type="primary">gpmI</name>
    <name evidence="13" type="ORF">COX00_04250</name>
</gene>
<evidence type="ECO:0000256" key="2">
    <source>
        <dbReference type="ARBA" id="ARBA00001936"/>
    </source>
</evidence>
<feature type="domain" description="BPG-independent PGAM N-terminal" evidence="12">
    <location>
        <begin position="91"/>
        <end position="309"/>
    </location>
</feature>
<evidence type="ECO:0000256" key="3">
    <source>
        <dbReference type="ARBA" id="ARBA00002315"/>
    </source>
</evidence>
<evidence type="ECO:0000313" key="14">
    <source>
        <dbReference type="Proteomes" id="UP000231581"/>
    </source>
</evidence>
<dbReference type="EMBL" id="PCSZ01000076">
    <property type="protein sequence ID" value="PIP60242.1"/>
    <property type="molecule type" value="Genomic_DNA"/>
</dbReference>
<sequence>MKKTSKQIEKKIGLVVLVIWDGFGVAKKHLGDATQIARMPVWRRLCRTHPYSLLKARGKWVGLPETHPGNSEAGHQTIGAGHVVPGDILTIDKTIKDKTFFTNPGFLEAVQHVKKNKSVLHLIGLLTEDRSGHACPKHIRALIEMAKQQKVRRVALHIFTDGRDTSPLDAEQLIAHLESELPSNFVIASVMGRFYAMDRNRRWGRTLLAYNAITHGEGVRADSASHAIAQAYNRGETDEFVLPTVICEKDVCVAPVRDNDAVIFWNLRSDRARQMLKPFVEPHFEKLQPEAPKRHAIVKHLYFVTLTEFGKGLDSVVSAFPHHELRDTLLETLRHKKQLYAAESEKFSMVTYFMNGGYDAPKFGEHRLRVESPYVTNYKDRPEMSAKKLTERLLKRIPKHDFITVNYA</sequence>
<dbReference type="InterPro" id="IPR036646">
    <property type="entry name" value="PGAM_B_sf"/>
</dbReference>
<evidence type="ECO:0000256" key="1">
    <source>
        <dbReference type="ARBA" id="ARBA00000370"/>
    </source>
</evidence>
<evidence type="ECO:0000313" key="13">
    <source>
        <dbReference type="EMBL" id="PIP60242.1"/>
    </source>
</evidence>
<organism evidence="13 14">
    <name type="scientific">Candidatus Uhrbacteria bacterium CG22_combo_CG10-13_8_21_14_all_47_17</name>
    <dbReference type="NCBI Taxonomy" id="1975041"/>
    <lineage>
        <taxon>Bacteria</taxon>
        <taxon>Candidatus Uhriibacteriota</taxon>
    </lineage>
</organism>
<dbReference type="UniPathway" id="UPA00109">
    <property type="reaction ID" value="UER00186"/>
</dbReference>
<dbReference type="AlphaFoldDB" id="A0A2H0BRF2"/>
<evidence type="ECO:0000256" key="6">
    <source>
        <dbReference type="ARBA" id="ARBA00022723"/>
    </source>
</evidence>
<dbReference type="InterPro" id="IPR017850">
    <property type="entry name" value="Alkaline_phosphatase_core_sf"/>
</dbReference>
<keyword evidence="9" id="KW-0413">Isomerase</keyword>